<keyword evidence="2" id="KW-1185">Reference proteome</keyword>
<feature type="non-terminal residue" evidence="1">
    <location>
        <position position="249"/>
    </location>
</feature>
<dbReference type="HOGENOM" id="CLU_1115979_0_0_1"/>
<dbReference type="GeneID" id="25259599"/>
<protein>
    <submittedName>
        <fullName evidence="1">Uncharacterized protein</fullName>
    </submittedName>
</protein>
<reference evidence="1 2" key="1">
    <citation type="submission" date="2014-04" db="EMBL/GenBank/DDBJ databases">
        <title>A new species of microsporidia sheds light on the evolution of extreme parasitism.</title>
        <authorList>
            <person name="Haag K.L."/>
            <person name="James T.Y."/>
            <person name="Larsson R."/>
            <person name="Schaer T.M."/>
            <person name="Refardt D."/>
            <person name="Pombert J.-F."/>
            <person name="Ebert D."/>
        </authorList>
    </citation>
    <scope>NUCLEOTIDE SEQUENCE [LARGE SCALE GENOMIC DNA]</scope>
    <source>
        <strain evidence="1 2">UGP3</strain>
        <tissue evidence="1">Spores</tissue>
    </source>
</reference>
<dbReference type="Proteomes" id="UP000029725">
    <property type="component" value="Unassembled WGS sequence"/>
</dbReference>
<evidence type="ECO:0000313" key="2">
    <source>
        <dbReference type="Proteomes" id="UP000029725"/>
    </source>
</evidence>
<dbReference type="EMBL" id="JMKJ01000256">
    <property type="protein sequence ID" value="KGG51515.1"/>
    <property type="molecule type" value="Genomic_DNA"/>
</dbReference>
<proteinExistence type="predicted"/>
<dbReference type="VEuPathDB" id="MicrosporidiaDB:DI09_330p10"/>
<sequence length="249" mass="27355">MLFTTSGKHAMASQNLESVRPRLLSTLSSSGFWECASVSFRRPTEEWARVLFCEIEVKFCVEKKSVLCTSLHRESTKLHGGRCAKSGIKRHRHRNMHSHSNRLLPGVRGSLNGIYSLQRSSIGAVVASSCTLLPCIRDLLAVETDALQCAPAPPALGLNPPYQWPARRWVLDFLLSAEHRCVYLARVLPKALCICNARQACSATKHTEITRRPAALGTSQHHSASPGQGQVLLQPHGEAAHARHSLASI</sequence>
<comment type="caution">
    <text evidence="1">The sequence shown here is derived from an EMBL/GenBank/DDBJ whole genome shotgun (WGS) entry which is preliminary data.</text>
</comment>
<organism evidence="1 2">
    <name type="scientific">Mitosporidium daphniae</name>
    <dbReference type="NCBI Taxonomy" id="1485682"/>
    <lineage>
        <taxon>Eukaryota</taxon>
        <taxon>Fungi</taxon>
        <taxon>Fungi incertae sedis</taxon>
        <taxon>Microsporidia</taxon>
        <taxon>Mitosporidium</taxon>
    </lineage>
</organism>
<name>A0A098VRD7_9MICR</name>
<evidence type="ECO:0000313" key="1">
    <source>
        <dbReference type="EMBL" id="KGG51515.1"/>
    </source>
</evidence>
<gene>
    <name evidence="1" type="ORF">DI09_330p10</name>
</gene>
<dbReference type="AlphaFoldDB" id="A0A098VRD7"/>
<dbReference type="RefSeq" id="XP_013237951.1">
    <property type="nucleotide sequence ID" value="XM_013382497.1"/>
</dbReference>
<accession>A0A098VRD7</accession>